<keyword evidence="2" id="KW-0675">Receptor</keyword>
<keyword evidence="1" id="KW-0812">Transmembrane</keyword>
<gene>
    <name evidence="2" type="ORF">C4K68_16885</name>
</gene>
<dbReference type="Proteomes" id="UP000238196">
    <property type="component" value="Unassembled WGS sequence"/>
</dbReference>
<evidence type="ECO:0000313" key="3">
    <source>
        <dbReference type="Proteomes" id="UP000238196"/>
    </source>
</evidence>
<keyword evidence="1" id="KW-0472">Membrane</keyword>
<feature type="transmembrane region" description="Helical" evidence="1">
    <location>
        <begin position="5"/>
        <end position="25"/>
    </location>
</feature>
<evidence type="ECO:0000256" key="1">
    <source>
        <dbReference type="SAM" id="Phobius"/>
    </source>
</evidence>
<keyword evidence="1" id="KW-1133">Transmembrane helix</keyword>
<feature type="transmembrane region" description="Helical" evidence="1">
    <location>
        <begin position="95"/>
        <end position="118"/>
    </location>
</feature>
<sequence length="124" mass="13623">MDRKFVMAGLGYALVGLALGIYMAASKNHSQLVTHAHIMLLGFVVSFIYGVCHKLWLQNVPARMANLQFYIHQLGTLVLLIGLFCLFAGLVPEPILGPVLGIASVIVFSGLVLMKVMFIKYTRT</sequence>
<feature type="transmembrane region" description="Helical" evidence="1">
    <location>
        <begin position="69"/>
        <end position="89"/>
    </location>
</feature>
<dbReference type="EMBL" id="PRLP01000057">
    <property type="protein sequence ID" value="PPC76070.1"/>
    <property type="molecule type" value="Genomic_DNA"/>
</dbReference>
<dbReference type="AlphaFoldDB" id="A0A2S5KMV5"/>
<evidence type="ECO:0000313" key="2">
    <source>
        <dbReference type="EMBL" id="PPC76070.1"/>
    </source>
</evidence>
<name>A0A2S5KMV5_9PROT</name>
<feature type="transmembrane region" description="Helical" evidence="1">
    <location>
        <begin position="37"/>
        <end position="57"/>
    </location>
</feature>
<organism evidence="2 3">
    <name type="scientific">Proteobacteria bacterium 228</name>
    <dbReference type="NCBI Taxonomy" id="2083153"/>
    <lineage>
        <taxon>Bacteria</taxon>
        <taxon>Pseudomonadati</taxon>
        <taxon>Pseudomonadota</taxon>
    </lineage>
</organism>
<reference evidence="2 3" key="1">
    <citation type="submission" date="2018-02" db="EMBL/GenBank/DDBJ databases">
        <title>novel marine gammaproteobacteria from coastal saline agro ecosystem.</title>
        <authorList>
            <person name="Krishnan R."/>
            <person name="Ramesh Kumar N."/>
        </authorList>
    </citation>
    <scope>NUCLEOTIDE SEQUENCE [LARGE SCALE GENOMIC DNA]</scope>
    <source>
        <strain evidence="2 3">228</strain>
    </source>
</reference>
<comment type="caution">
    <text evidence="2">The sequence shown here is derived from an EMBL/GenBank/DDBJ whole genome shotgun (WGS) entry which is preliminary data.</text>
</comment>
<protein>
    <submittedName>
        <fullName evidence="2">TonB-dependent receptor</fullName>
    </submittedName>
</protein>
<proteinExistence type="predicted"/>
<dbReference type="OrthoDB" id="9808748at2"/>
<accession>A0A2S5KMV5</accession>